<name>V4TZE7_CITCL</name>
<gene>
    <name evidence="2" type="ORF">CICLE_v10024302mg</name>
</gene>
<dbReference type="Proteomes" id="UP000030687">
    <property type="component" value="Unassembled WGS sequence"/>
</dbReference>
<dbReference type="STRING" id="85681.V4TZE7"/>
<keyword evidence="3" id="KW-1185">Reference proteome</keyword>
<dbReference type="Pfam" id="PF03101">
    <property type="entry name" value="FAR1"/>
    <property type="match status" value="1"/>
</dbReference>
<dbReference type="Gramene" id="ESR55301">
    <property type="protein sequence ID" value="ESR55301"/>
    <property type="gene ID" value="CICLE_v10024302mg"/>
</dbReference>
<dbReference type="EMBL" id="KI536661">
    <property type="protein sequence ID" value="ESR55301.1"/>
    <property type="molecule type" value="Genomic_DNA"/>
</dbReference>
<evidence type="ECO:0000313" key="2">
    <source>
        <dbReference type="EMBL" id="ESR55301.1"/>
    </source>
</evidence>
<dbReference type="PANTHER" id="PTHR47718">
    <property type="entry name" value="OS01G0519700 PROTEIN"/>
    <property type="match status" value="1"/>
</dbReference>
<accession>V4TZE7</accession>
<protein>
    <recommendedName>
        <fullName evidence="1">FAR1 domain-containing protein</fullName>
    </recommendedName>
</protein>
<proteinExistence type="predicted"/>
<dbReference type="KEGG" id="cic:CICLE_v10024302mg"/>
<reference evidence="2 3" key="1">
    <citation type="submission" date="2013-10" db="EMBL/GenBank/DDBJ databases">
        <authorList>
            <consortium name="International Citrus Genome Consortium"/>
            <person name="Jenkins J."/>
            <person name="Schmutz J."/>
            <person name="Prochnik S."/>
            <person name="Rokhsar D."/>
            <person name="Gmitter F."/>
            <person name="Ollitrault P."/>
            <person name="Machado M."/>
            <person name="Talon M."/>
            <person name="Wincker P."/>
            <person name="Jaillon O."/>
            <person name="Morgante M."/>
        </authorList>
    </citation>
    <scope>NUCLEOTIDE SEQUENCE</scope>
    <source>
        <strain evidence="3">cv. Clemenules</strain>
    </source>
</reference>
<organism evidence="2 3">
    <name type="scientific">Citrus clementina</name>
    <name type="common">Clementine</name>
    <name type="synonym">Citrus deliciosa x Citrus sinensis</name>
    <dbReference type="NCBI Taxonomy" id="85681"/>
    <lineage>
        <taxon>Eukaryota</taxon>
        <taxon>Viridiplantae</taxon>
        <taxon>Streptophyta</taxon>
        <taxon>Embryophyta</taxon>
        <taxon>Tracheophyta</taxon>
        <taxon>Spermatophyta</taxon>
        <taxon>Magnoliopsida</taxon>
        <taxon>eudicotyledons</taxon>
        <taxon>Gunneridae</taxon>
        <taxon>Pentapetalae</taxon>
        <taxon>rosids</taxon>
        <taxon>malvids</taxon>
        <taxon>Sapindales</taxon>
        <taxon>Rutaceae</taxon>
        <taxon>Aurantioideae</taxon>
        <taxon>Citrus</taxon>
    </lineage>
</organism>
<dbReference type="PANTHER" id="PTHR47718:SF7">
    <property type="entry name" value="PROTEIN FAR1-RELATED SEQUENCE"/>
    <property type="match status" value="1"/>
</dbReference>
<dbReference type="eggNOG" id="ENOG502SC27">
    <property type="taxonomic scope" value="Eukaryota"/>
</dbReference>
<feature type="domain" description="FAR1" evidence="1">
    <location>
        <begin position="48"/>
        <end position="115"/>
    </location>
</feature>
<dbReference type="AlphaFoldDB" id="V4TZE7"/>
<evidence type="ECO:0000259" key="1">
    <source>
        <dbReference type="Pfam" id="PF03101"/>
    </source>
</evidence>
<evidence type="ECO:0000313" key="3">
    <source>
        <dbReference type="Proteomes" id="UP000030687"/>
    </source>
</evidence>
<dbReference type="InterPro" id="IPR004330">
    <property type="entry name" value="FAR1_DNA_bnd_dom"/>
</dbReference>
<dbReference type="InParanoid" id="V4TZE7"/>
<sequence length="182" mass="20921">MNAQNVAGQSNCEDSLYIPEVALDRKPYKGQEFDTLDDAYEFYNKYAKEGESNDIIRKEYVCLKEGQARQSKVVNCKRRHGIIRGGCSAKLVVVKSEFDKYMVHIFVEEHNHALSSPRRKSLSQQLAAVNIPTCQQISLFELQAEGLQNMGSVHRDFYNNDRNLRNELKGHDADMLYEHFSV</sequence>